<dbReference type="InterPro" id="IPR017850">
    <property type="entry name" value="Alkaline_phosphatase_core_sf"/>
</dbReference>
<protein>
    <submittedName>
        <fullName evidence="2">Phosphoesterase</fullName>
        <ecNumber evidence="2">3.1.-.-</ecNumber>
    </submittedName>
</protein>
<proteinExistence type="predicted"/>
<reference evidence="2" key="2">
    <citation type="journal article" date="2014" name="ISME J.">
        <title>Microbial stratification in low pH oxic and suboxic macroscopic growths along an acid mine drainage.</title>
        <authorList>
            <person name="Mendez-Garcia C."/>
            <person name="Mesa V."/>
            <person name="Sprenger R.R."/>
            <person name="Richter M."/>
            <person name="Diez M.S."/>
            <person name="Solano J."/>
            <person name="Bargiela R."/>
            <person name="Golyshina O.V."/>
            <person name="Manteca A."/>
            <person name="Ramos J.L."/>
            <person name="Gallego J.R."/>
            <person name="Llorente I."/>
            <person name="Martins Dos Santos V.A."/>
            <person name="Jensen O.N."/>
            <person name="Pelaez A.I."/>
            <person name="Sanchez J."/>
            <person name="Ferrer M."/>
        </authorList>
    </citation>
    <scope>NUCLEOTIDE SEQUENCE</scope>
</reference>
<dbReference type="AlphaFoldDB" id="T1AH92"/>
<comment type="caution">
    <text evidence="2">The sequence shown here is derived from an EMBL/GenBank/DDBJ whole genome shotgun (WGS) entry which is preliminary data.</text>
</comment>
<reference evidence="2" key="1">
    <citation type="submission" date="2013-08" db="EMBL/GenBank/DDBJ databases">
        <authorList>
            <person name="Mendez C."/>
            <person name="Richter M."/>
            <person name="Ferrer M."/>
            <person name="Sanchez J."/>
        </authorList>
    </citation>
    <scope>NUCLEOTIDE SEQUENCE</scope>
</reference>
<sequence length="238" mass="26584">MAHVPRFEHVFLIMMENTNYGQVIGDWKNAPYINSLAARGALLANYQGVYHPSDENYLAIAGGATFVEGPVYFPHIHVDARNLGDLLQASGKTWKAYEEGMGTPCNTSTRYDRNYEPDDAPFILFTDIQDDPARCRAHLFGMRQWPQDLKRIATTPAFAWLAADDYNDGEMPGNGSPASLRVQNAWLRRTLGSLFKSPAWCEQKSLLILTWDESDTTAHNHIATIVLGSRGTVKSGYV</sequence>
<dbReference type="EC" id="3.1.-.-" evidence="2"/>
<gene>
    <name evidence="2" type="ORF">B2A_11053</name>
</gene>
<dbReference type="InterPro" id="IPR007312">
    <property type="entry name" value="Phosphoesterase"/>
</dbReference>
<accession>T1AH92</accession>
<organism evidence="2">
    <name type="scientific">mine drainage metagenome</name>
    <dbReference type="NCBI Taxonomy" id="410659"/>
    <lineage>
        <taxon>unclassified sequences</taxon>
        <taxon>metagenomes</taxon>
        <taxon>ecological metagenomes</taxon>
    </lineage>
</organism>
<dbReference type="GO" id="GO:0016788">
    <property type="term" value="F:hydrolase activity, acting on ester bonds"/>
    <property type="evidence" value="ECO:0007669"/>
    <property type="project" value="InterPro"/>
</dbReference>
<evidence type="ECO:0000256" key="1">
    <source>
        <dbReference type="ARBA" id="ARBA00022801"/>
    </source>
</evidence>
<evidence type="ECO:0000313" key="2">
    <source>
        <dbReference type="EMBL" id="EQD40369.1"/>
    </source>
</evidence>
<keyword evidence="1 2" id="KW-0378">Hydrolase</keyword>
<feature type="non-terminal residue" evidence="2">
    <location>
        <position position="238"/>
    </location>
</feature>
<dbReference type="PANTHER" id="PTHR31956">
    <property type="entry name" value="NON-SPECIFIC PHOSPHOLIPASE C4-RELATED"/>
    <property type="match status" value="1"/>
</dbReference>
<dbReference type="PANTHER" id="PTHR31956:SF8">
    <property type="entry name" value="ACID PHOSPHATASE PHOA (AFU_ORTHOLOGUE AFUA_1G03570)"/>
    <property type="match status" value="1"/>
</dbReference>
<name>T1AH92_9ZZZZ</name>
<dbReference type="EMBL" id="AUZZ01007971">
    <property type="protein sequence ID" value="EQD40369.1"/>
    <property type="molecule type" value="Genomic_DNA"/>
</dbReference>
<dbReference type="Gene3D" id="3.40.720.10">
    <property type="entry name" value="Alkaline Phosphatase, subunit A"/>
    <property type="match status" value="1"/>
</dbReference>
<dbReference type="Pfam" id="PF04185">
    <property type="entry name" value="Phosphoesterase"/>
    <property type="match status" value="1"/>
</dbReference>
<dbReference type="GO" id="GO:0009395">
    <property type="term" value="P:phospholipid catabolic process"/>
    <property type="evidence" value="ECO:0007669"/>
    <property type="project" value="TreeGrafter"/>
</dbReference>